<accession>A0A1B9GI82</accession>
<feature type="region of interest" description="Disordered" evidence="1">
    <location>
        <begin position="249"/>
        <end position="274"/>
    </location>
</feature>
<sequence>MLSALIAGLPPSLVLLWTSYGSPSLGLLPSSASATPFSFAAISRTQSISQIVSYTLMVPLPGENKYRQDEVALTMDGRCWVGVAGKGSCDPRLIGDWASKLTPLLISYQIFYGLLTFSLILGVLTHFFVKGGRAPARRPEIKAFRSYTLFVMLLGCFAGLISVCASVAMILLPLFDPSIDTILDLSIGWAFVIAVFAMIYGCMLTAGYENWSARLMMHAVEGGIALDDNDNDNDSEEEEISISILISGARSQQPQPLRPQGDVESRTRTRTRSTASVDLVDDHYLSLFADEKELELISA</sequence>
<feature type="transmembrane region" description="Helical" evidence="2">
    <location>
        <begin position="149"/>
        <end position="175"/>
    </location>
</feature>
<evidence type="ECO:0000313" key="4">
    <source>
        <dbReference type="EMBL" id="OCF30651.1"/>
    </source>
</evidence>
<gene>
    <name evidence="4" type="ORF">I316_07699</name>
</gene>
<dbReference type="EMBL" id="KV700144">
    <property type="protein sequence ID" value="OCF30651.1"/>
    <property type="molecule type" value="Genomic_DNA"/>
</dbReference>
<dbReference type="OrthoDB" id="2568958at2759"/>
<evidence type="ECO:0000313" key="5">
    <source>
        <dbReference type="Proteomes" id="UP000092666"/>
    </source>
</evidence>
<keyword evidence="2" id="KW-0472">Membrane</keyword>
<reference evidence="4 5" key="1">
    <citation type="submission" date="2013-07" db="EMBL/GenBank/DDBJ databases">
        <title>The Genome Sequence of Cryptococcus heveanensis BCC8398.</title>
        <authorList>
            <consortium name="The Broad Institute Genome Sequencing Platform"/>
            <person name="Cuomo C."/>
            <person name="Litvintseva A."/>
            <person name="Chen Y."/>
            <person name="Heitman J."/>
            <person name="Sun S."/>
            <person name="Springer D."/>
            <person name="Dromer F."/>
            <person name="Young S.K."/>
            <person name="Zeng Q."/>
            <person name="Gargeya S."/>
            <person name="Fitzgerald M."/>
            <person name="Abouelleil A."/>
            <person name="Alvarado L."/>
            <person name="Berlin A.M."/>
            <person name="Chapman S.B."/>
            <person name="Dewar J."/>
            <person name="Goldberg J."/>
            <person name="Griggs A."/>
            <person name="Gujja S."/>
            <person name="Hansen M."/>
            <person name="Howarth C."/>
            <person name="Imamovic A."/>
            <person name="Larimer J."/>
            <person name="McCowan C."/>
            <person name="Murphy C."/>
            <person name="Pearson M."/>
            <person name="Priest M."/>
            <person name="Roberts A."/>
            <person name="Saif S."/>
            <person name="Shea T."/>
            <person name="Sykes S."/>
            <person name="Wortman J."/>
            <person name="Nusbaum C."/>
            <person name="Birren B."/>
        </authorList>
    </citation>
    <scope>NUCLEOTIDE SEQUENCE [LARGE SCALE GENOMIC DNA]</scope>
    <source>
        <strain evidence="4 5">BCC8398</strain>
    </source>
</reference>
<organism evidence="4 5">
    <name type="scientific">Kwoniella heveanensis BCC8398</name>
    <dbReference type="NCBI Taxonomy" id="1296120"/>
    <lineage>
        <taxon>Eukaryota</taxon>
        <taxon>Fungi</taxon>
        <taxon>Dikarya</taxon>
        <taxon>Basidiomycota</taxon>
        <taxon>Agaricomycotina</taxon>
        <taxon>Tremellomycetes</taxon>
        <taxon>Tremellales</taxon>
        <taxon>Cryptococcaceae</taxon>
        <taxon>Kwoniella</taxon>
    </lineage>
</organism>
<keyword evidence="3" id="KW-0732">Signal</keyword>
<feature type="transmembrane region" description="Helical" evidence="2">
    <location>
        <begin position="110"/>
        <end position="129"/>
    </location>
</feature>
<evidence type="ECO:0000256" key="1">
    <source>
        <dbReference type="SAM" id="MobiDB-lite"/>
    </source>
</evidence>
<feature type="transmembrane region" description="Helical" evidence="2">
    <location>
        <begin position="187"/>
        <end position="208"/>
    </location>
</feature>
<dbReference type="Proteomes" id="UP000092666">
    <property type="component" value="Unassembled WGS sequence"/>
</dbReference>
<keyword evidence="5" id="KW-1185">Reference proteome</keyword>
<protein>
    <submittedName>
        <fullName evidence="4">Uncharacterized protein</fullName>
    </submittedName>
</protein>
<feature type="chain" id="PRO_5008627091" evidence="3">
    <location>
        <begin position="22"/>
        <end position="299"/>
    </location>
</feature>
<evidence type="ECO:0000256" key="2">
    <source>
        <dbReference type="SAM" id="Phobius"/>
    </source>
</evidence>
<keyword evidence="2" id="KW-0812">Transmembrane</keyword>
<feature type="signal peptide" evidence="3">
    <location>
        <begin position="1"/>
        <end position="21"/>
    </location>
</feature>
<evidence type="ECO:0000256" key="3">
    <source>
        <dbReference type="SAM" id="SignalP"/>
    </source>
</evidence>
<keyword evidence="2" id="KW-1133">Transmembrane helix</keyword>
<name>A0A1B9GI82_9TREE</name>
<dbReference type="AlphaFoldDB" id="A0A1B9GI82"/>
<reference evidence="5" key="2">
    <citation type="submission" date="2013-12" db="EMBL/GenBank/DDBJ databases">
        <title>Evolution of pathogenesis and genome organization in the Tremellales.</title>
        <authorList>
            <person name="Cuomo C."/>
            <person name="Litvintseva A."/>
            <person name="Heitman J."/>
            <person name="Chen Y."/>
            <person name="Sun S."/>
            <person name="Springer D."/>
            <person name="Dromer F."/>
            <person name="Young S."/>
            <person name="Zeng Q."/>
            <person name="Chapman S."/>
            <person name="Gujja S."/>
            <person name="Saif S."/>
            <person name="Birren B."/>
        </authorList>
    </citation>
    <scope>NUCLEOTIDE SEQUENCE [LARGE SCALE GENOMIC DNA]</scope>
    <source>
        <strain evidence="5">BCC8398</strain>
    </source>
</reference>
<proteinExistence type="predicted"/>